<dbReference type="OrthoDB" id="3826640at2"/>
<proteinExistence type="predicted"/>
<accession>A0A1I5NKS9</accession>
<feature type="chain" id="PRO_5011624807" description="SipW-cognate class signal peptide" evidence="1">
    <location>
        <begin position="35"/>
        <end position="217"/>
    </location>
</feature>
<evidence type="ECO:0000313" key="3">
    <source>
        <dbReference type="Proteomes" id="UP000198857"/>
    </source>
</evidence>
<keyword evidence="1" id="KW-0732">Signal</keyword>
<feature type="signal peptide" evidence="1">
    <location>
        <begin position="1"/>
        <end position="34"/>
    </location>
</feature>
<dbReference type="AlphaFoldDB" id="A0A1I5NKS9"/>
<evidence type="ECO:0000256" key="1">
    <source>
        <dbReference type="SAM" id="SignalP"/>
    </source>
</evidence>
<evidence type="ECO:0000313" key="2">
    <source>
        <dbReference type="EMBL" id="SFP21831.1"/>
    </source>
</evidence>
<dbReference type="Proteomes" id="UP000198857">
    <property type="component" value="Unassembled WGS sequence"/>
</dbReference>
<evidence type="ECO:0008006" key="4">
    <source>
        <dbReference type="Google" id="ProtNLM"/>
    </source>
</evidence>
<keyword evidence="3" id="KW-1185">Reference proteome</keyword>
<protein>
    <recommendedName>
        <fullName evidence="4">SipW-cognate class signal peptide</fullName>
    </recommendedName>
</protein>
<dbReference type="EMBL" id="FOWQ01000003">
    <property type="protein sequence ID" value="SFP21831.1"/>
    <property type="molecule type" value="Genomic_DNA"/>
</dbReference>
<organism evidence="2 3">
    <name type="scientific">Geodermatophilus dictyosporus</name>
    <dbReference type="NCBI Taxonomy" id="1523247"/>
    <lineage>
        <taxon>Bacteria</taxon>
        <taxon>Bacillati</taxon>
        <taxon>Actinomycetota</taxon>
        <taxon>Actinomycetes</taxon>
        <taxon>Geodermatophilales</taxon>
        <taxon>Geodermatophilaceae</taxon>
        <taxon>Geodermatophilus</taxon>
    </lineage>
</organism>
<dbReference type="STRING" id="1523247.SAMN05660464_2548"/>
<sequence length="217" mass="22691">MRVSLRRGRRSVLAGAVPVGLVLSMALTWSSTHAAFSASTANPGNSWQTGSVVLADNDSNTALFQSTVETGLVPGAARSRCIRLDYTGDVAADIRMYVGTPAGGATTLDNFLVMSVERGQNVSASTPVAADCTAGFTANATPTFLFNTRQANDALADQAATLTSLRTRADYATGLSLGAPVAPGVSLTLRISYLVKDDNNAQRTRSDATITWEARNT</sequence>
<reference evidence="3" key="1">
    <citation type="submission" date="2016-10" db="EMBL/GenBank/DDBJ databases">
        <authorList>
            <person name="Varghese N."/>
            <person name="Submissions S."/>
        </authorList>
    </citation>
    <scope>NUCLEOTIDE SEQUENCE [LARGE SCALE GENOMIC DNA]</scope>
    <source>
        <strain evidence="3">DSM 44208</strain>
    </source>
</reference>
<name>A0A1I5NKS9_9ACTN</name>
<gene>
    <name evidence="2" type="ORF">SAMN05660464_2548</name>
</gene>
<dbReference type="RefSeq" id="WP_136697260.1">
    <property type="nucleotide sequence ID" value="NZ_FOWQ01000003.1"/>
</dbReference>